<keyword evidence="5 6" id="KW-0472">Membrane</keyword>
<sequence>VEYRTYNRMEEIGVMQLVGGSLAYIRAPYILEGATYGFLGALISGLVIGGLGLYVFVLNPTSSLSVFLFERISVLPFPSITWLGWLGIFGLNLLGGVLLGTVSSYLAIRRYIK</sequence>
<dbReference type="PANTHER" id="PTHR47755">
    <property type="entry name" value="CELL DIVISION PROTEIN FTSX"/>
    <property type="match status" value="1"/>
</dbReference>
<feature type="transmembrane region" description="Helical" evidence="6">
    <location>
        <begin position="38"/>
        <end position="57"/>
    </location>
</feature>
<evidence type="ECO:0000256" key="6">
    <source>
        <dbReference type="SAM" id="Phobius"/>
    </source>
</evidence>
<proteinExistence type="predicted"/>
<evidence type="ECO:0000313" key="9">
    <source>
        <dbReference type="Proteomes" id="UP000760819"/>
    </source>
</evidence>
<dbReference type="Pfam" id="PF02687">
    <property type="entry name" value="FtsX"/>
    <property type="match status" value="1"/>
</dbReference>
<evidence type="ECO:0000256" key="5">
    <source>
        <dbReference type="ARBA" id="ARBA00023136"/>
    </source>
</evidence>
<evidence type="ECO:0000259" key="7">
    <source>
        <dbReference type="Pfam" id="PF02687"/>
    </source>
</evidence>
<keyword evidence="4 6" id="KW-1133">Transmembrane helix</keyword>
<dbReference type="InterPro" id="IPR003838">
    <property type="entry name" value="ABC3_permease_C"/>
</dbReference>
<dbReference type="GO" id="GO:0051301">
    <property type="term" value="P:cell division"/>
    <property type="evidence" value="ECO:0007669"/>
    <property type="project" value="InterPro"/>
</dbReference>
<evidence type="ECO:0000313" key="8">
    <source>
        <dbReference type="EMBL" id="MCA9379133.1"/>
    </source>
</evidence>
<feature type="transmembrane region" description="Helical" evidence="6">
    <location>
        <begin position="82"/>
        <end position="108"/>
    </location>
</feature>
<name>A0A955I9E9_9BACT</name>
<dbReference type="InterPro" id="IPR004513">
    <property type="entry name" value="FtsX"/>
</dbReference>
<gene>
    <name evidence="8" type="ORF">KC640_01770</name>
</gene>
<dbReference type="PANTHER" id="PTHR47755:SF1">
    <property type="entry name" value="CELL DIVISION PROTEIN FTSX"/>
    <property type="match status" value="1"/>
</dbReference>
<evidence type="ECO:0000256" key="2">
    <source>
        <dbReference type="ARBA" id="ARBA00022475"/>
    </source>
</evidence>
<evidence type="ECO:0000256" key="4">
    <source>
        <dbReference type="ARBA" id="ARBA00022989"/>
    </source>
</evidence>
<comment type="subcellular location">
    <subcellularLocation>
        <location evidence="1">Cell membrane</location>
        <topology evidence="1">Multi-pass membrane protein</topology>
    </subcellularLocation>
</comment>
<keyword evidence="3 6" id="KW-0812">Transmembrane</keyword>
<dbReference type="EMBL" id="JAGQLI010000091">
    <property type="protein sequence ID" value="MCA9379133.1"/>
    <property type="molecule type" value="Genomic_DNA"/>
</dbReference>
<accession>A0A955I9E9</accession>
<feature type="non-terminal residue" evidence="8">
    <location>
        <position position="1"/>
    </location>
</feature>
<keyword evidence="2" id="KW-1003">Cell membrane</keyword>
<comment type="caution">
    <text evidence="8">The sequence shown here is derived from an EMBL/GenBank/DDBJ whole genome shotgun (WGS) entry which is preliminary data.</text>
</comment>
<dbReference type="AlphaFoldDB" id="A0A955I9E9"/>
<protein>
    <submittedName>
        <fullName evidence="8">FtsX-like permease family protein</fullName>
    </submittedName>
</protein>
<feature type="domain" description="ABC3 transporter permease C-terminal" evidence="7">
    <location>
        <begin position="6"/>
        <end position="110"/>
    </location>
</feature>
<dbReference type="GO" id="GO:0005886">
    <property type="term" value="C:plasma membrane"/>
    <property type="evidence" value="ECO:0007669"/>
    <property type="project" value="UniProtKB-SubCell"/>
</dbReference>
<evidence type="ECO:0000256" key="3">
    <source>
        <dbReference type="ARBA" id="ARBA00022692"/>
    </source>
</evidence>
<organism evidence="8 9">
    <name type="scientific">Candidatus Dojkabacteria bacterium</name>
    <dbReference type="NCBI Taxonomy" id="2099670"/>
    <lineage>
        <taxon>Bacteria</taxon>
        <taxon>Candidatus Dojkabacteria</taxon>
    </lineage>
</organism>
<reference evidence="8" key="1">
    <citation type="submission" date="2020-04" db="EMBL/GenBank/DDBJ databases">
        <authorList>
            <person name="Zhang T."/>
        </authorList>
    </citation>
    <scope>NUCLEOTIDE SEQUENCE</scope>
    <source>
        <strain evidence="8">HKST-UBA12</strain>
    </source>
</reference>
<reference evidence="8" key="2">
    <citation type="journal article" date="2021" name="Microbiome">
        <title>Successional dynamics and alternative stable states in a saline activated sludge microbial community over 9 years.</title>
        <authorList>
            <person name="Wang Y."/>
            <person name="Ye J."/>
            <person name="Ju F."/>
            <person name="Liu L."/>
            <person name="Boyd J.A."/>
            <person name="Deng Y."/>
            <person name="Parks D.H."/>
            <person name="Jiang X."/>
            <person name="Yin X."/>
            <person name="Woodcroft B.J."/>
            <person name="Tyson G.W."/>
            <person name="Hugenholtz P."/>
            <person name="Polz M.F."/>
            <person name="Zhang T."/>
        </authorList>
    </citation>
    <scope>NUCLEOTIDE SEQUENCE</scope>
    <source>
        <strain evidence="8">HKST-UBA12</strain>
    </source>
</reference>
<evidence type="ECO:0000256" key="1">
    <source>
        <dbReference type="ARBA" id="ARBA00004651"/>
    </source>
</evidence>
<dbReference type="Proteomes" id="UP000760819">
    <property type="component" value="Unassembled WGS sequence"/>
</dbReference>